<comment type="caution">
    <text evidence="1">The sequence shown here is derived from an EMBL/GenBank/DDBJ whole genome shotgun (WGS) entry which is preliminary data.</text>
</comment>
<dbReference type="Proteomes" id="UP000268857">
    <property type="component" value="Unassembled WGS sequence"/>
</dbReference>
<dbReference type="AlphaFoldDB" id="A0A433MWB9"/>
<evidence type="ECO:0000313" key="2">
    <source>
        <dbReference type="Proteomes" id="UP000268857"/>
    </source>
</evidence>
<sequence>MSNLQISIFLFKGVKNDSIYFVVEKSFAILSDGYTEKILRVLSEPNKLSVVLEVSTMTRIRDVVQTALLTGYLTVEAENQLRQLLTTRYDLEDLNAFMTLQEAAMMGKVKQESRERCGIK</sequence>
<gene>
    <name evidence="1" type="ORF">PCC6912_64180</name>
</gene>
<keyword evidence="2" id="KW-1185">Reference proteome</keyword>
<protein>
    <submittedName>
        <fullName evidence="1">Uncharacterized protein</fullName>
    </submittedName>
</protein>
<evidence type="ECO:0000313" key="1">
    <source>
        <dbReference type="EMBL" id="RUR72268.1"/>
    </source>
</evidence>
<accession>A0A433MWB9</accession>
<dbReference type="EMBL" id="RSCJ01000053">
    <property type="protein sequence ID" value="RUR72268.1"/>
    <property type="molecule type" value="Genomic_DNA"/>
</dbReference>
<name>A0A433MWB9_CHLFR</name>
<proteinExistence type="predicted"/>
<organism evidence="1 2">
    <name type="scientific">Chlorogloeopsis fritschii PCC 6912</name>
    <dbReference type="NCBI Taxonomy" id="211165"/>
    <lineage>
        <taxon>Bacteria</taxon>
        <taxon>Bacillati</taxon>
        <taxon>Cyanobacteriota</taxon>
        <taxon>Cyanophyceae</taxon>
        <taxon>Nostocales</taxon>
        <taxon>Chlorogloeopsidaceae</taxon>
        <taxon>Chlorogloeopsis</taxon>
    </lineage>
</organism>
<reference evidence="1 2" key="1">
    <citation type="journal article" date="2019" name="Genome Biol. Evol.">
        <title>Day and night: Metabolic profiles and evolutionary relationships of six axenic non-marine cyanobacteria.</title>
        <authorList>
            <person name="Will S.E."/>
            <person name="Henke P."/>
            <person name="Boedeker C."/>
            <person name="Huang S."/>
            <person name="Brinkmann H."/>
            <person name="Rohde M."/>
            <person name="Jarek M."/>
            <person name="Friedl T."/>
            <person name="Seufert S."/>
            <person name="Schumacher M."/>
            <person name="Overmann J."/>
            <person name="Neumann-Schaal M."/>
            <person name="Petersen J."/>
        </authorList>
    </citation>
    <scope>NUCLEOTIDE SEQUENCE [LARGE SCALE GENOMIC DNA]</scope>
    <source>
        <strain evidence="1 2">PCC 6912</strain>
    </source>
</reference>